<evidence type="ECO:0000313" key="2">
    <source>
        <dbReference type="Proteomes" id="UP000828390"/>
    </source>
</evidence>
<sequence length="94" mass="10518">MGESTRHEWVNEGHCFEIVTKTGPATSVGQALYKSDGHRFVPQPAQMIKPSTNLAVTGLSPSLVTYLQSTHTCRRLDKEGLYIIFETHTLLKLF</sequence>
<accession>A0A9D3YXD1</accession>
<dbReference type="AlphaFoldDB" id="A0A9D3YXD1"/>
<comment type="caution">
    <text evidence="1">The sequence shown here is derived from an EMBL/GenBank/DDBJ whole genome shotgun (WGS) entry which is preliminary data.</text>
</comment>
<keyword evidence="2" id="KW-1185">Reference proteome</keyword>
<name>A0A9D3YXD1_DREPO</name>
<proteinExistence type="predicted"/>
<reference evidence="1" key="2">
    <citation type="submission" date="2020-11" db="EMBL/GenBank/DDBJ databases">
        <authorList>
            <person name="McCartney M.A."/>
            <person name="Auch B."/>
            <person name="Kono T."/>
            <person name="Mallez S."/>
            <person name="Becker A."/>
            <person name="Gohl D.M."/>
            <person name="Silverstein K.A.T."/>
            <person name="Koren S."/>
            <person name="Bechman K.B."/>
            <person name="Herman A."/>
            <person name="Abrahante J.E."/>
            <person name="Garbe J."/>
        </authorList>
    </citation>
    <scope>NUCLEOTIDE SEQUENCE</scope>
    <source>
        <strain evidence="1">Duluth1</strain>
        <tissue evidence="1">Whole animal</tissue>
    </source>
</reference>
<dbReference type="EMBL" id="JAIWYP010000014">
    <property type="protein sequence ID" value="KAH3709103.1"/>
    <property type="molecule type" value="Genomic_DNA"/>
</dbReference>
<protein>
    <submittedName>
        <fullName evidence="1">Uncharacterized protein</fullName>
    </submittedName>
</protein>
<dbReference type="Proteomes" id="UP000828390">
    <property type="component" value="Unassembled WGS sequence"/>
</dbReference>
<reference evidence="1" key="1">
    <citation type="journal article" date="2019" name="bioRxiv">
        <title>The Genome of the Zebra Mussel, Dreissena polymorpha: A Resource for Invasive Species Research.</title>
        <authorList>
            <person name="McCartney M.A."/>
            <person name="Auch B."/>
            <person name="Kono T."/>
            <person name="Mallez S."/>
            <person name="Zhang Y."/>
            <person name="Obille A."/>
            <person name="Becker A."/>
            <person name="Abrahante J.E."/>
            <person name="Garbe J."/>
            <person name="Badalamenti J.P."/>
            <person name="Herman A."/>
            <person name="Mangelson H."/>
            <person name="Liachko I."/>
            <person name="Sullivan S."/>
            <person name="Sone E.D."/>
            <person name="Koren S."/>
            <person name="Silverstein K.A.T."/>
            <person name="Beckman K.B."/>
            <person name="Gohl D.M."/>
        </authorList>
    </citation>
    <scope>NUCLEOTIDE SEQUENCE</scope>
    <source>
        <strain evidence="1">Duluth1</strain>
        <tissue evidence="1">Whole animal</tissue>
    </source>
</reference>
<evidence type="ECO:0000313" key="1">
    <source>
        <dbReference type="EMBL" id="KAH3709103.1"/>
    </source>
</evidence>
<gene>
    <name evidence="1" type="ORF">DPMN_068563</name>
</gene>
<organism evidence="1 2">
    <name type="scientific">Dreissena polymorpha</name>
    <name type="common">Zebra mussel</name>
    <name type="synonym">Mytilus polymorpha</name>
    <dbReference type="NCBI Taxonomy" id="45954"/>
    <lineage>
        <taxon>Eukaryota</taxon>
        <taxon>Metazoa</taxon>
        <taxon>Spiralia</taxon>
        <taxon>Lophotrochozoa</taxon>
        <taxon>Mollusca</taxon>
        <taxon>Bivalvia</taxon>
        <taxon>Autobranchia</taxon>
        <taxon>Heteroconchia</taxon>
        <taxon>Euheterodonta</taxon>
        <taxon>Imparidentia</taxon>
        <taxon>Neoheterodontei</taxon>
        <taxon>Myida</taxon>
        <taxon>Dreissenoidea</taxon>
        <taxon>Dreissenidae</taxon>
        <taxon>Dreissena</taxon>
    </lineage>
</organism>